<evidence type="ECO:0000313" key="2">
    <source>
        <dbReference type="Proteomes" id="UP000076154"/>
    </source>
</evidence>
<evidence type="ECO:0000313" key="1">
    <source>
        <dbReference type="EMBL" id="RDB17343.1"/>
    </source>
</evidence>
<keyword evidence="2" id="KW-1185">Reference proteome</keyword>
<accession>A0A369JCA2</accession>
<sequence>MLRIKSDWVVGMQALVVTAAQNEETVASRERPSPTASNGISAREVLAFGKGSGCCSPLGQRELRLHLHLPPTSMHLNPPSQDNHTISAVVAGRELMAYIPSNRRTFADAVLDIRSMLNPVSLVSNRKLLIQNQRLPTRTETQGTCRRIALREPR</sequence>
<dbReference type="InParanoid" id="A0A369JCA2"/>
<dbReference type="Proteomes" id="UP000076154">
    <property type="component" value="Unassembled WGS sequence"/>
</dbReference>
<dbReference type="AlphaFoldDB" id="A0A369JCA2"/>
<comment type="caution">
    <text evidence="1">The sequence shown here is derived from an EMBL/GenBank/DDBJ whole genome shotgun (WGS) entry which is preliminary data.</text>
</comment>
<organism evidence="1 2">
    <name type="scientific">Hypsizygus marmoreus</name>
    <name type="common">White beech mushroom</name>
    <name type="synonym">Agaricus marmoreus</name>
    <dbReference type="NCBI Taxonomy" id="39966"/>
    <lineage>
        <taxon>Eukaryota</taxon>
        <taxon>Fungi</taxon>
        <taxon>Dikarya</taxon>
        <taxon>Basidiomycota</taxon>
        <taxon>Agaricomycotina</taxon>
        <taxon>Agaricomycetes</taxon>
        <taxon>Agaricomycetidae</taxon>
        <taxon>Agaricales</taxon>
        <taxon>Tricholomatineae</taxon>
        <taxon>Lyophyllaceae</taxon>
        <taxon>Hypsizygus</taxon>
    </lineage>
</organism>
<reference evidence="1" key="1">
    <citation type="submission" date="2018-04" db="EMBL/GenBank/DDBJ databases">
        <title>Whole genome sequencing of Hypsizygus marmoreus.</title>
        <authorList>
            <person name="Choi I.-G."/>
            <person name="Min B."/>
            <person name="Kim J.-G."/>
            <person name="Kim S."/>
            <person name="Oh Y.-L."/>
            <person name="Kong W.-S."/>
            <person name="Park H."/>
            <person name="Jeong J."/>
            <person name="Song E.-S."/>
        </authorList>
    </citation>
    <scope>NUCLEOTIDE SEQUENCE [LARGE SCALE GENOMIC DNA]</scope>
    <source>
        <strain evidence="1">51987-8</strain>
    </source>
</reference>
<protein>
    <submittedName>
        <fullName evidence="1">Uncharacterized protein</fullName>
    </submittedName>
</protein>
<name>A0A369JCA2_HYPMA</name>
<gene>
    <name evidence="1" type="ORF">Hypma_001648</name>
</gene>
<dbReference type="EMBL" id="LUEZ02000113">
    <property type="protein sequence ID" value="RDB17343.1"/>
    <property type="molecule type" value="Genomic_DNA"/>
</dbReference>
<proteinExistence type="predicted"/>